<evidence type="ECO:0000313" key="2">
    <source>
        <dbReference type="Proteomes" id="UP000198662"/>
    </source>
</evidence>
<accession>A0A1G9KR12</accession>
<protein>
    <recommendedName>
        <fullName evidence="3">EamA-like transporter family protein</fullName>
    </recommendedName>
</protein>
<gene>
    <name evidence="1" type="ORF">SAMN05216298_4213</name>
</gene>
<evidence type="ECO:0000313" key="1">
    <source>
        <dbReference type="EMBL" id="SDL52290.1"/>
    </source>
</evidence>
<organism evidence="1 2">
    <name type="scientific">Glycomyces sambucus</name>
    <dbReference type="NCBI Taxonomy" id="380244"/>
    <lineage>
        <taxon>Bacteria</taxon>
        <taxon>Bacillati</taxon>
        <taxon>Actinomycetota</taxon>
        <taxon>Actinomycetes</taxon>
        <taxon>Glycomycetales</taxon>
        <taxon>Glycomycetaceae</taxon>
        <taxon>Glycomyces</taxon>
    </lineage>
</organism>
<keyword evidence="2" id="KW-1185">Reference proteome</keyword>
<dbReference type="AlphaFoldDB" id="A0A1G9KR12"/>
<sequence>MNPRLAGSLRVAALALLWGSGFLWIKIALTSSTPIQITVIVFEVRYDQ</sequence>
<evidence type="ECO:0008006" key="3">
    <source>
        <dbReference type="Google" id="ProtNLM"/>
    </source>
</evidence>
<name>A0A1G9KR12_9ACTN</name>
<reference evidence="2" key="1">
    <citation type="submission" date="2016-10" db="EMBL/GenBank/DDBJ databases">
        <authorList>
            <person name="Varghese N."/>
            <person name="Submissions S."/>
        </authorList>
    </citation>
    <scope>NUCLEOTIDE SEQUENCE [LARGE SCALE GENOMIC DNA]</scope>
    <source>
        <strain evidence="2">CGMCC 4.3147</strain>
    </source>
</reference>
<dbReference type="EMBL" id="FNGF01000006">
    <property type="protein sequence ID" value="SDL52290.1"/>
    <property type="molecule type" value="Genomic_DNA"/>
</dbReference>
<proteinExistence type="predicted"/>
<dbReference type="Proteomes" id="UP000198662">
    <property type="component" value="Unassembled WGS sequence"/>
</dbReference>